<evidence type="ECO:0000313" key="2">
    <source>
        <dbReference type="EMBL" id="CAG8961060.1"/>
    </source>
</evidence>
<dbReference type="AlphaFoldDB" id="A0A9N9L641"/>
<gene>
    <name evidence="2" type="ORF">HYFRA_00002602</name>
</gene>
<protein>
    <submittedName>
        <fullName evidence="2">Uncharacterized protein</fullName>
    </submittedName>
</protein>
<evidence type="ECO:0000256" key="1">
    <source>
        <dbReference type="SAM" id="MobiDB-lite"/>
    </source>
</evidence>
<keyword evidence="3" id="KW-1185">Reference proteome</keyword>
<name>A0A9N9L641_9HELO</name>
<reference evidence="2" key="1">
    <citation type="submission" date="2021-07" db="EMBL/GenBank/DDBJ databases">
        <authorList>
            <person name="Durling M."/>
        </authorList>
    </citation>
    <scope>NUCLEOTIDE SEQUENCE</scope>
</reference>
<proteinExistence type="predicted"/>
<comment type="caution">
    <text evidence="2">The sequence shown here is derived from an EMBL/GenBank/DDBJ whole genome shotgun (WGS) entry which is preliminary data.</text>
</comment>
<dbReference type="EMBL" id="CAJVRL010000103">
    <property type="protein sequence ID" value="CAG8961060.1"/>
    <property type="molecule type" value="Genomic_DNA"/>
</dbReference>
<accession>A0A9N9L641</accession>
<organism evidence="2 3">
    <name type="scientific">Hymenoscyphus fraxineus</name>
    <dbReference type="NCBI Taxonomy" id="746836"/>
    <lineage>
        <taxon>Eukaryota</taxon>
        <taxon>Fungi</taxon>
        <taxon>Dikarya</taxon>
        <taxon>Ascomycota</taxon>
        <taxon>Pezizomycotina</taxon>
        <taxon>Leotiomycetes</taxon>
        <taxon>Helotiales</taxon>
        <taxon>Helotiaceae</taxon>
        <taxon>Hymenoscyphus</taxon>
    </lineage>
</organism>
<feature type="region of interest" description="Disordered" evidence="1">
    <location>
        <begin position="257"/>
        <end position="283"/>
    </location>
</feature>
<evidence type="ECO:0000313" key="3">
    <source>
        <dbReference type="Proteomes" id="UP000696280"/>
    </source>
</evidence>
<dbReference type="OrthoDB" id="3599367at2759"/>
<dbReference type="Proteomes" id="UP000696280">
    <property type="component" value="Unassembled WGS sequence"/>
</dbReference>
<sequence length="368" mass="41291">MSSADYVASLCSHGNVMPKKGGVGQDLKTPREIEIALDERFRQQLGHNLTFLIKWGSWHVQLTLAAIGRGALGNERIRLGRTVSFVILLLYSRFIELFPGVSYTTPKHSRRILGNAIVHKAESHTLKTVVQHQFITESVNSLSTRNKIYDDQSASGDSTTLWRSFKRNGNYLQTPFQVGLKHLTGCTSVVIIGHGGIWASHIFEDSGMDPANKAYAEKLMLSGSKKFDVFSNHFSELNGSPKSGPGYLPEVFIINPTKTRGGSPVPYDPTTPRDDTSSDELGYDESQQEYQREYGVISRVIRGHWPQIIIREHRYHALNSDNTSDKDRLENSAAGRILFEYDAKAGGPFEIRLHLENYEFLRTVLPPI</sequence>